<keyword evidence="9 22" id="KW-0812">Transmembrane</keyword>
<keyword evidence="13" id="KW-0418">Kinase</keyword>
<keyword evidence="17" id="KW-0675">Receptor</keyword>
<dbReference type="Pfam" id="PF07714">
    <property type="entry name" value="PK_Tyr_Ser-Thr"/>
    <property type="match status" value="1"/>
</dbReference>
<evidence type="ECO:0000256" key="2">
    <source>
        <dbReference type="ARBA" id="ARBA00008684"/>
    </source>
</evidence>
<dbReference type="EC" id="2.7.11.1" evidence="3"/>
<comment type="subcellular location">
    <subcellularLocation>
        <location evidence="1">Cell membrane</location>
        <topology evidence="1">Single-pass membrane protein</topology>
    </subcellularLocation>
</comment>
<keyword evidence="25" id="KW-1185">Reference proteome</keyword>
<organism evidence="24 25">
    <name type="scientific">Erythranthe guttata</name>
    <name type="common">Yellow monkey flower</name>
    <name type="synonym">Mimulus guttatus</name>
    <dbReference type="NCBI Taxonomy" id="4155"/>
    <lineage>
        <taxon>Eukaryota</taxon>
        <taxon>Viridiplantae</taxon>
        <taxon>Streptophyta</taxon>
        <taxon>Embryophyta</taxon>
        <taxon>Tracheophyta</taxon>
        <taxon>Spermatophyta</taxon>
        <taxon>Magnoliopsida</taxon>
        <taxon>eudicotyledons</taxon>
        <taxon>Gunneridae</taxon>
        <taxon>Pentapetalae</taxon>
        <taxon>asterids</taxon>
        <taxon>lamiids</taxon>
        <taxon>Lamiales</taxon>
        <taxon>Phrymaceae</taxon>
        <taxon>Erythranthe</taxon>
    </lineage>
</organism>
<dbReference type="InterPro" id="IPR001245">
    <property type="entry name" value="Ser-Thr/Tyr_kinase_cat_dom"/>
</dbReference>
<dbReference type="FunFam" id="3.30.200.20:FF:000661">
    <property type="entry name" value="Serine-threonine protein kinase plant-type"/>
    <property type="match status" value="1"/>
</dbReference>
<evidence type="ECO:0000256" key="22">
    <source>
        <dbReference type="SAM" id="Phobius"/>
    </source>
</evidence>
<dbReference type="PROSITE" id="PS51450">
    <property type="entry name" value="LRR"/>
    <property type="match status" value="2"/>
</dbReference>
<dbReference type="InterPro" id="IPR000719">
    <property type="entry name" value="Prot_kinase_dom"/>
</dbReference>
<keyword evidence="11" id="KW-0677">Repeat</keyword>
<dbReference type="InterPro" id="IPR017441">
    <property type="entry name" value="Protein_kinase_ATP_BS"/>
</dbReference>
<evidence type="ECO:0000256" key="1">
    <source>
        <dbReference type="ARBA" id="ARBA00004162"/>
    </source>
</evidence>
<dbReference type="Pfam" id="PF00560">
    <property type="entry name" value="LRR_1"/>
    <property type="match status" value="8"/>
</dbReference>
<evidence type="ECO:0000256" key="5">
    <source>
        <dbReference type="ARBA" id="ARBA00022527"/>
    </source>
</evidence>
<evidence type="ECO:0000256" key="4">
    <source>
        <dbReference type="ARBA" id="ARBA00022475"/>
    </source>
</evidence>
<evidence type="ECO:0000256" key="8">
    <source>
        <dbReference type="ARBA" id="ARBA00022679"/>
    </source>
</evidence>
<dbReference type="EMBL" id="KI631090">
    <property type="protein sequence ID" value="EYU30284.1"/>
    <property type="molecule type" value="Genomic_DNA"/>
</dbReference>
<keyword evidence="18" id="KW-0325">Glycoprotein</keyword>
<dbReference type="InterPro" id="IPR032675">
    <property type="entry name" value="LRR_dom_sf"/>
</dbReference>
<dbReference type="SUPFAM" id="SSF52047">
    <property type="entry name" value="RNI-like"/>
    <property type="match status" value="1"/>
</dbReference>
<keyword evidence="8" id="KW-0808">Transferase</keyword>
<evidence type="ECO:0000256" key="9">
    <source>
        <dbReference type="ARBA" id="ARBA00022692"/>
    </source>
</evidence>
<dbReference type="InterPro" id="IPR003591">
    <property type="entry name" value="Leu-rich_rpt_typical-subtyp"/>
</dbReference>
<comment type="catalytic activity">
    <reaction evidence="20">
        <text>L-seryl-[protein] + ATP = O-phospho-L-seryl-[protein] + ADP + H(+)</text>
        <dbReference type="Rhea" id="RHEA:17989"/>
        <dbReference type="Rhea" id="RHEA-COMP:9863"/>
        <dbReference type="Rhea" id="RHEA-COMP:11604"/>
        <dbReference type="ChEBI" id="CHEBI:15378"/>
        <dbReference type="ChEBI" id="CHEBI:29999"/>
        <dbReference type="ChEBI" id="CHEBI:30616"/>
        <dbReference type="ChEBI" id="CHEBI:83421"/>
        <dbReference type="ChEBI" id="CHEBI:456216"/>
        <dbReference type="EC" id="2.7.11.1"/>
    </reaction>
</comment>
<evidence type="ECO:0000313" key="25">
    <source>
        <dbReference type="Proteomes" id="UP000030748"/>
    </source>
</evidence>
<evidence type="ECO:0000256" key="16">
    <source>
        <dbReference type="ARBA" id="ARBA00023136"/>
    </source>
</evidence>
<feature type="binding site" evidence="21">
    <location>
        <position position="840"/>
    </location>
    <ligand>
        <name>ATP</name>
        <dbReference type="ChEBI" id="CHEBI:30616"/>
    </ligand>
</feature>
<keyword evidence="5" id="KW-0723">Serine/threonine-protein kinase</keyword>
<dbReference type="InterPro" id="IPR050647">
    <property type="entry name" value="Plant_LRR-RLKs"/>
</dbReference>
<keyword evidence="12 21" id="KW-0547">Nucleotide-binding</keyword>
<dbReference type="PROSITE" id="PS50011">
    <property type="entry name" value="PROTEIN_KINASE_DOM"/>
    <property type="match status" value="1"/>
</dbReference>
<keyword evidence="16 22" id="KW-0472">Membrane</keyword>
<dbReference type="PROSITE" id="PS00107">
    <property type="entry name" value="PROTEIN_KINASE_ATP"/>
    <property type="match status" value="1"/>
</dbReference>
<evidence type="ECO:0000256" key="13">
    <source>
        <dbReference type="ARBA" id="ARBA00022777"/>
    </source>
</evidence>
<evidence type="ECO:0000256" key="21">
    <source>
        <dbReference type="PROSITE-ProRule" id="PRU10141"/>
    </source>
</evidence>
<dbReference type="AlphaFoldDB" id="A0A022QRS6"/>
<dbReference type="CDD" id="cd14066">
    <property type="entry name" value="STKc_IRAK"/>
    <property type="match status" value="1"/>
</dbReference>
<dbReference type="FunFam" id="3.80.10.10:FF:000095">
    <property type="entry name" value="LRR receptor-like serine/threonine-protein kinase GSO1"/>
    <property type="match status" value="1"/>
</dbReference>
<evidence type="ECO:0000256" key="11">
    <source>
        <dbReference type="ARBA" id="ARBA00022737"/>
    </source>
</evidence>
<dbReference type="eggNOG" id="ENOG502QPYS">
    <property type="taxonomic scope" value="Eukaryota"/>
</dbReference>
<dbReference type="PANTHER" id="PTHR48056:SF73">
    <property type="entry name" value="LRR RECEPTOR-LIKE SERINE_THREONINE-PROTEIN KINASE EFR"/>
    <property type="match status" value="1"/>
</dbReference>
<dbReference type="Pfam" id="PF08263">
    <property type="entry name" value="LRRNT_2"/>
    <property type="match status" value="1"/>
</dbReference>
<dbReference type="SMART" id="SM00369">
    <property type="entry name" value="LRR_TYP"/>
    <property type="match status" value="9"/>
</dbReference>
<dbReference type="GO" id="GO:0005524">
    <property type="term" value="F:ATP binding"/>
    <property type="evidence" value="ECO:0007669"/>
    <property type="project" value="UniProtKB-UniRule"/>
</dbReference>
<dbReference type="GO" id="GO:0005886">
    <property type="term" value="C:plasma membrane"/>
    <property type="evidence" value="ECO:0007669"/>
    <property type="project" value="UniProtKB-SubCell"/>
</dbReference>
<dbReference type="PROSITE" id="PS00108">
    <property type="entry name" value="PROTEIN_KINASE_ST"/>
    <property type="match status" value="1"/>
</dbReference>
<dbReference type="FunFam" id="3.80.10.10:FF:002851">
    <property type="entry name" value="Uncharacterized protein"/>
    <property type="match status" value="1"/>
</dbReference>
<protein>
    <recommendedName>
        <fullName evidence="3">non-specific serine/threonine protein kinase</fullName>
        <ecNumber evidence="3">2.7.11.1</ecNumber>
    </recommendedName>
</protein>
<dbReference type="SUPFAM" id="SSF52058">
    <property type="entry name" value="L domain-like"/>
    <property type="match status" value="2"/>
</dbReference>
<dbReference type="InterPro" id="IPR011009">
    <property type="entry name" value="Kinase-like_dom_sf"/>
</dbReference>
<dbReference type="InterPro" id="IPR013210">
    <property type="entry name" value="LRR_N_plant-typ"/>
</dbReference>
<dbReference type="FunFam" id="3.80.10.10:FF:000288">
    <property type="entry name" value="LRR receptor-like serine/threonine-protein kinase EFR"/>
    <property type="match status" value="1"/>
</dbReference>
<dbReference type="FunFam" id="1.10.510.10:FF:000358">
    <property type="entry name" value="Putative leucine-rich repeat receptor-like serine/threonine-protein kinase"/>
    <property type="match status" value="1"/>
</dbReference>
<evidence type="ECO:0000256" key="15">
    <source>
        <dbReference type="ARBA" id="ARBA00022989"/>
    </source>
</evidence>
<dbReference type="PANTHER" id="PTHR48056">
    <property type="entry name" value="LRR RECEPTOR-LIKE SERINE/THREONINE-PROTEIN KINASE-RELATED"/>
    <property type="match status" value="1"/>
</dbReference>
<keyword evidence="14 21" id="KW-0067">ATP-binding</keyword>
<evidence type="ECO:0000256" key="12">
    <source>
        <dbReference type="ARBA" id="ARBA00022741"/>
    </source>
</evidence>
<dbReference type="InterPro" id="IPR008271">
    <property type="entry name" value="Ser/Thr_kinase_AS"/>
</dbReference>
<keyword evidence="7" id="KW-0433">Leucine-rich repeat</keyword>
<evidence type="ECO:0000259" key="23">
    <source>
        <dbReference type="PROSITE" id="PS50011"/>
    </source>
</evidence>
<evidence type="ECO:0000313" key="24">
    <source>
        <dbReference type="EMBL" id="EYU30284.1"/>
    </source>
</evidence>
<comment type="similarity">
    <text evidence="2">Belongs to the protein kinase superfamily. Ser/Thr protein kinase family.</text>
</comment>
<dbReference type="GO" id="GO:0051707">
    <property type="term" value="P:response to other organism"/>
    <property type="evidence" value="ECO:0007669"/>
    <property type="project" value="UniProtKB-ARBA"/>
</dbReference>
<dbReference type="Proteomes" id="UP000030748">
    <property type="component" value="Unassembled WGS sequence"/>
</dbReference>
<dbReference type="SUPFAM" id="SSF56112">
    <property type="entry name" value="Protein kinase-like (PK-like)"/>
    <property type="match status" value="1"/>
</dbReference>
<evidence type="ECO:0000256" key="14">
    <source>
        <dbReference type="ARBA" id="ARBA00022840"/>
    </source>
</evidence>
<evidence type="ECO:0000256" key="10">
    <source>
        <dbReference type="ARBA" id="ARBA00022729"/>
    </source>
</evidence>
<proteinExistence type="inferred from homology"/>
<reference evidence="24 25" key="1">
    <citation type="journal article" date="2013" name="Proc. Natl. Acad. Sci. U.S.A.">
        <title>Fine-scale variation in meiotic recombination in Mimulus inferred from population shotgun sequencing.</title>
        <authorList>
            <person name="Hellsten U."/>
            <person name="Wright K.M."/>
            <person name="Jenkins J."/>
            <person name="Shu S."/>
            <person name="Yuan Y."/>
            <person name="Wessler S.R."/>
            <person name="Schmutz J."/>
            <person name="Willis J.H."/>
            <person name="Rokhsar D.S."/>
        </authorList>
    </citation>
    <scope>NUCLEOTIDE SEQUENCE [LARGE SCALE GENOMIC DNA]</scope>
    <source>
        <strain evidence="25">cv. DUN x IM62</strain>
    </source>
</reference>
<feature type="transmembrane region" description="Helical" evidence="22">
    <location>
        <begin position="746"/>
        <end position="766"/>
    </location>
</feature>
<sequence length="1085" mass="120023">MEKIPYYFFFFAFALTFFINTSSICSATLTPLNSTTDQEALVAFKNSITLNPSGILANNWSTTINSTSSINICSWIGISCTTKHQRVTTLNISGFRISGKLPPQLVNLTFLRVFDVSSNGFTGEIPSWIGSLPRLEILDLNNNSFGGTVPKSLFDSSRLKSLDLSYNLLSGTIPKEIGNSNSSSLEELSLMFNHFHGRIPSGIGNLKMLKMLLLGVNDFEGRFPHTHGLLSIFSNFCFGNKLISGGVPVEIGNLSRLEVLSIHGASLTGNIPSSIFNISSLVYLDLSNNSLSGSFPNIETFRGEFPKELANLGSLEFLTVRNNSLSGSIPSSIFNISTLRILDLSTNQFSGNLPSDIANFPGFNIQQLFLYYNALGGEIPTSISNASTLTILDMNSNSFTGFVPNFGNLRNLNFLDFWGNNLTSNDQEMSFITSLTNCQYLQVLDISFNPLNGFFPSSIGNLSTSLRIFRAFNSSIHGVIPPGIGNLSSLQYAHLSENKFIGSIPQTIGNLKQLQRLYLDENRLQGYISTDICETSKLGDLNLRGNSLIGPIPECLGELKSLRYLYLASNNLNSTIPTNLWNLVDILALDLSSNNLSGQIPSQIGRFKSINQLDLSSNRFSGDIPISIDGCQSLETLSLSNNMFEGSIPQSFGNIKSLMRLDLSNNSLSGSIPNSLESLPFLRYFNVSYNRLEGEIPTKGTFVNFTANSFIENYALCGNETRFEVPPCVKNHGRLKSNYAVKLMKYILPPFVSIILLATVVLTIVYTRRKPKKTPSPPILALDFAWRVISYRELVKGTDSFNENNILGKGSFGTVFKGTLHDGLNIAVKVFNSQSERAVKSFDTESEILSSIRHRNLVRIIGCCSNTEFKALILEYMPNGSLEKWLYYSKNRGLDLMQRLKIAIDVALALEYLHHYHTFPVVHCDIKPSNVLIDEDMVARVGDFGISKLFDHGEVAVQTKTIATIGYAAPEYGTEGKVSTKGDVYSYGVTLMEMFTGKRPTNEMFGGEMGLKEWVSEALQENKVSEIVANGLLEREDENYYAKEECISCVFHLAMKCLAFSPHERIDMVEIVAALHKIKAKVHNL</sequence>
<accession>A0A022QRS6</accession>
<keyword evidence="15 22" id="KW-1133">Transmembrane helix</keyword>
<evidence type="ECO:0000256" key="6">
    <source>
        <dbReference type="ARBA" id="ARBA00022553"/>
    </source>
</evidence>
<dbReference type="STRING" id="4155.A0A022QRS6"/>
<dbReference type="Gene3D" id="3.30.200.20">
    <property type="entry name" value="Phosphorylase Kinase, domain 1"/>
    <property type="match status" value="1"/>
</dbReference>
<dbReference type="GO" id="GO:0004674">
    <property type="term" value="F:protein serine/threonine kinase activity"/>
    <property type="evidence" value="ECO:0007669"/>
    <property type="project" value="UniProtKB-KW"/>
</dbReference>
<dbReference type="InterPro" id="IPR001611">
    <property type="entry name" value="Leu-rich_rpt"/>
</dbReference>
<evidence type="ECO:0000256" key="20">
    <source>
        <dbReference type="ARBA" id="ARBA00048679"/>
    </source>
</evidence>
<gene>
    <name evidence="24" type="ORF">MIMGU_mgv1a000542mg</name>
</gene>
<dbReference type="Gene3D" id="1.10.510.10">
    <property type="entry name" value="Transferase(Phosphotransferase) domain 1"/>
    <property type="match status" value="1"/>
</dbReference>
<feature type="domain" description="Protein kinase" evidence="23">
    <location>
        <begin position="801"/>
        <end position="1079"/>
    </location>
</feature>
<evidence type="ECO:0000256" key="3">
    <source>
        <dbReference type="ARBA" id="ARBA00012513"/>
    </source>
</evidence>
<keyword evidence="10" id="KW-0732">Signal</keyword>
<evidence type="ECO:0000256" key="19">
    <source>
        <dbReference type="ARBA" id="ARBA00047899"/>
    </source>
</evidence>
<keyword evidence="6" id="KW-0597">Phosphoprotein</keyword>
<keyword evidence="4" id="KW-1003">Cell membrane</keyword>
<evidence type="ECO:0000256" key="18">
    <source>
        <dbReference type="ARBA" id="ARBA00023180"/>
    </source>
</evidence>
<evidence type="ECO:0000256" key="7">
    <source>
        <dbReference type="ARBA" id="ARBA00022614"/>
    </source>
</evidence>
<comment type="catalytic activity">
    <reaction evidence="19">
        <text>L-threonyl-[protein] + ATP = O-phospho-L-threonyl-[protein] + ADP + H(+)</text>
        <dbReference type="Rhea" id="RHEA:46608"/>
        <dbReference type="Rhea" id="RHEA-COMP:11060"/>
        <dbReference type="Rhea" id="RHEA-COMP:11605"/>
        <dbReference type="ChEBI" id="CHEBI:15378"/>
        <dbReference type="ChEBI" id="CHEBI:30013"/>
        <dbReference type="ChEBI" id="CHEBI:30616"/>
        <dbReference type="ChEBI" id="CHEBI:61977"/>
        <dbReference type="ChEBI" id="CHEBI:456216"/>
        <dbReference type="EC" id="2.7.11.1"/>
    </reaction>
</comment>
<dbReference type="PRINTS" id="PR00019">
    <property type="entry name" value="LEURICHRPT"/>
</dbReference>
<evidence type="ECO:0000256" key="17">
    <source>
        <dbReference type="ARBA" id="ARBA00023170"/>
    </source>
</evidence>
<dbReference type="Gene3D" id="3.80.10.10">
    <property type="entry name" value="Ribonuclease Inhibitor"/>
    <property type="match status" value="4"/>
</dbReference>
<name>A0A022QRS6_ERYGU</name>
<dbReference type="GO" id="GO:0006952">
    <property type="term" value="P:defense response"/>
    <property type="evidence" value="ECO:0007669"/>
    <property type="project" value="UniProtKB-ARBA"/>
</dbReference>
<dbReference type="SMART" id="SM00220">
    <property type="entry name" value="S_TKc"/>
    <property type="match status" value="1"/>
</dbReference>
<dbReference type="Pfam" id="PF13855">
    <property type="entry name" value="LRR_8"/>
    <property type="match status" value="2"/>
</dbReference>